<accession>F4CK20</accession>
<evidence type="ECO:0000313" key="8">
    <source>
        <dbReference type="EMBL" id="AEA28126.1"/>
    </source>
</evidence>
<dbReference type="PANTHER" id="PTHR46383">
    <property type="entry name" value="ASPARTATE AMINOTRANSFERASE"/>
    <property type="match status" value="1"/>
</dbReference>
<evidence type="ECO:0000259" key="7">
    <source>
        <dbReference type="Pfam" id="PF00155"/>
    </source>
</evidence>
<dbReference type="Pfam" id="PF00155">
    <property type="entry name" value="Aminotran_1_2"/>
    <property type="match status" value="1"/>
</dbReference>
<dbReference type="AlphaFoldDB" id="F4CK20"/>
<dbReference type="EC" id="2.6.1.-" evidence="6"/>
<dbReference type="InterPro" id="IPR050596">
    <property type="entry name" value="AspAT/PAT-like"/>
</dbReference>
<dbReference type="Gene3D" id="3.40.640.10">
    <property type="entry name" value="Type I PLP-dependent aspartate aminotransferase-like (Major domain)"/>
    <property type="match status" value="1"/>
</dbReference>
<keyword evidence="3 6" id="KW-0032">Aminotransferase</keyword>
<dbReference type="InterPro" id="IPR015422">
    <property type="entry name" value="PyrdxlP-dep_Trfase_small"/>
</dbReference>
<dbReference type="InterPro" id="IPR004838">
    <property type="entry name" value="NHTrfase_class1_PyrdxlP-BS"/>
</dbReference>
<dbReference type="GO" id="GO:0008483">
    <property type="term" value="F:transaminase activity"/>
    <property type="evidence" value="ECO:0007669"/>
    <property type="project" value="UniProtKB-KW"/>
</dbReference>
<dbReference type="GO" id="GO:0006520">
    <property type="term" value="P:amino acid metabolic process"/>
    <property type="evidence" value="ECO:0007669"/>
    <property type="project" value="InterPro"/>
</dbReference>
<dbReference type="Proteomes" id="UP000007809">
    <property type="component" value="Chromosome"/>
</dbReference>
<comment type="cofactor">
    <cofactor evidence="1 6">
        <name>pyridoxal 5'-phosphate</name>
        <dbReference type="ChEBI" id="CHEBI:597326"/>
    </cofactor>
</comment>
<dbReference type="OrthoDB" id="9763453at2"/>
<reference evidence="8 9" key="1">
    <citation type="journal article" date="2011" name="J. Bacteriol.">
        <title>Genome sequence of the 1,4-dioxane-degrading Pseudonocardia dioxanivorans strain CB1190.</title>
        <authorList>
            <person name="Sales C.M."/>
            <person name="Mahendra S."/>
            <person name="Grostern A."/>
            <person name="Parales R.E."/>
            <person name="Goodwin L.A."/>
            <person name="Woyke T."/>
            <person name="Nolan M."/>
            <person name="Lapidus A."/>
            <person name="Chertkov O."/>
            <person name="Ovchinnikova G."/>
            <person name="Sczyrba A."/>
            <person name="Alvarez-Cohen L."/>
        </authorList>
    </citation>
    <scope>NUCLEOTIDE SEQUENCE [LARGE SCALE GENOMIC DNA]</scope>
    <source>
        <strain evidence="9">ATCC 55486 / DSM 44775 / JCM 13855 / CB1190</strain>
    </source>
</reference>
<protein>
    <recommendedName>
        <fullName evidence="6">Aminotransferase</fullName>
        <ecNumber evidence="6">2.6.1.-</ecNumber>
    </recommendedName>
</protein>
<keyword evidence="5" id="KW-0663">Pyridoxal phosphate</keyword>
<evidence type="ECO:0000256" key="3">
    <source>
        <dbReference type="ARBA" id="ARBA00022576"/>
    </source>
</evidence>
<dbReference type="PROSITE" id="PS00105">
    <property type="entry name" value="AA_TRANSFER_CLASS_1"/>
    <property type="match status" value="1"/>
</dbReference>
<comment type="similarity">
    <text evidence="2 6">Belongs to the class-I pyridoxal-phosphate-dependent aminotransferase family.</text>
</comment>
<dbReference type="RefSeq" id="WP_013678023.1">
    <property type="nucleotide sequence ID" value="NC_015312.1"/>
</dbReference>
<feature type="domain" description="Aminotransferase class I/classII large" evidence="7">
    <location>
        <begin position="27"/>
        <end position="374"/>
    </location>
</feature>
<dbReference type="Gene3D" id="3.90.1150.10">
    <property type="entry name" value="Aspartate Aminotransferase, domain 1"/>
    <property type="match status" value="1"/>
</dbReference>
<evidence type="ECO:0000256" key="5">
    <source>
        <dbReference type="ARBA" id="ARBA00022898"/>
    </source>
</evidence>
<evidence type="ECO:0000313" key="9">
    <source>
        <dbReference type="Proteomes" id="UP000007809"/>
    </source>
</evidence>
<dbReference type="InterPro" id="IPR004839">
    <property type="entry name" value="Aminotransferase_I/II_large"/>
</dbReference>
<evidence type="ECO:0000256" key="4">
    <source>
        <dbReference type="ARBA" id="ARBA00022679"/>
    </source>
</evidence>
<evidence type="ECO:0000256" key="6">
    <source>
        <dbReference type="RuleBase" id="RU000481"/>
    </source>
</evidence>
<gene>
    <name evidence="8" type="ordered locus">Psed_6012</name>
</gene>
<evidence type="ECO:0000256" key="2">
    <source>
        <dbReference type="ARBA" id="ARBA00007441"/>
    </source>
</evidence>
<dbReference type="HOGENOM" id="CLU_017584_4_3_11"/>
<dbReference type="GO" id="GO:0030170">
    <property type="term" value="F:pyridoxal phosphate binding"/>
    <property type="evidence" value="ECO:0007669"/>
    <property type="project" value="InterPro"/>
</dbReference>
<keyword evidence="4 6" id="KW-0808">Transferase</keyword>
<organism evidence="8 9">
    <name type="scientific">Pseudonocardia dioxanivorans (strain ATCC 55486 / DSM 44775 / JCM 13855 / CB1190)</name>
    <dbReference type="NCBI Taxonomy" id="675635"/>
    <lineage>
        <taxon>Bacteria</taxon>
        <taxon>Bacillati</taxon>
        <taxon>Actinomycetota</taxon>
        <taxon>Actinomycetes</taxon>
        <taxon>Pseudonocardiales</taxon>
        <taxon>Pseudonocardiaceae</taxon>
        <taxon>Pseudonocardia</taxon>
    </lineage>
</organism>
<dbReference type="SUPFAM" id="SSF53383">
    <property type="entry name" value="PLP-dependent transferases"/>
    <property type="match status" value="1"/>
</dbReference>
<sequence length="391" mass="41569">MKLNEVAAAMSASGIREIMNAAWGRSDVLHLEVGQPDFPTPPAIAAAADDAARAGHTGYTPTAGIPELREALAEKVRVRNGFAVEPGQVVLGNGGAQAIHASMAVLTEPGDGILLPNPAWPNFVMMAELLRLDVAHYGLVAARGYLPDVAELERLVTPRTRVLLLNSPSNPLGVAIGREPMTALLDFAARHDLWVLSDECYDQITFDGTAVSPAALDRSSRVVSVFSFSKTYAMTGWRLGYATAPPEVAEVLAKTQEPLISCINTPAQYAGLAALTLPSEVLDGMVTAYKQRRDAVVGLLAELGMTTFRPSGAFYAWVDVRGSGLGSREFALRLLAEERVAVAPGTAFGSLGEGFVRVSLAASTQDLTEGCVRIARLWQRLHDDTAAHVAP</sequence>
<evidence type="ECO:0000256" key="1">
    <source>
        <dbReference type="ARBA" id="ARBA00001933"/>
    </source>
</evidence>
<dbReference type="eggNOG" id="COG0436">
    <property type="taxonomic scope" value="Bacteria"/>
</dbReference>
<dbReference type="STRING" id="675635.Psed_6012"/>
<dbReference type="InterPro" id="IPR015421">
    <property type="entry name" value="PyrdxlP-dep_Trfase_major"/>
</dbReference>
<dbReference type="EMBL" id="CP002593">
    <property type="protein sequence ID" value="AEA28126.1"/>
    <property type="molecule type" value="Genomic_DNA"/>
</dbReference>
<name>F4CK20_PSEUX</name>
<dbReference type="InterPro" id="IPR015424">
    <property type="entry name" value="PyrdxlP-dep_Trfase"/>
</dbReference>
<dbReference type="KEGG" id="pdx:Psed_6012"/>
<dbReference type="CDD" id="cd00609">
    <property type="entry name" value="AAT_like"/>
    <property type="match status" value="1"/>
</dbReference>
<keyword evidence="9" id="KW-1185">Reference proteome</keyword>
<dbReference type="PANTHER" id="PTHR46383:SF1">
    <property type="entry name" value="ASPARTATE AMINOTRANSFERASE"/>
    <property type="match status" value="1"/>
</dbReference>
<proteinExistence type="inferred from homology"/>